<accession>A0A1I5XHF7</accession>
<dbReference type="RefSeq" id="WP_092433795.1">
    <property type="nucleotide sequence ID" value="NZ_FOXM01000016.1"/>
</dbReference>
<evidence type="ECO:0000313" key="2">
    <source>
        <dbReference type="EMBL" id="SFQ31236.1"/>
    </source>
</evidence>
<feature type="chain" id="PRO_5017250662" evidence="1">
    <location>
        <begin position="27"/>
        <end position="133"/>
    </location>
</feature>
<dbReference type="PROSITE" id="PS51257">
    <property type="entry name" value="PROKAR_LIPOPROTEIN"/>
    <property type="match status" value="1"/>
</dbReference>
<evidence type="ECO:0000313" key="3">
    <source>
        <dbReference type="Proteomes" id="UP000243084"/>
    </source>
</evidence>
<dbReference type="EMBL" id="FOXM01000016">
    <property type="protein sequence ID" value="SFQ31236.1"/>
    <property type="molecule type" value="Genomic_DNA"/>
</dbReference>
<dbReference type="InterPro" id="IPR022262">
    <property type="entry name" value="Lipoprot_put"/>
</dbReference>
<organism evidence="2 3">
    <name type="scientific">Geopseudomonas sagittaria</name>
    <dbReference type="NCBI Taxonomy" id="1135990"/>
    <lineage>
        <taxon>Bacteria</taxon>
        <taxon>Pseudomonadati</taxon>
        <taxon>Pseudomonadota</taxon>
        <taxon>Gammaproteobacteria</taxon>
        <taxon>Pseudomonadales</taxon>
        <taxon>Pseudomonadaceae</taxon>
        <taxon>Geopseudomonas</taxon>
    </lineage>
</organism>
<dbReference type="AlphaFoldDB" id="A0A1I5XHF7"/>
<gene>
    <name evidence="2" type="ORF">SAMN05216229_11661</name>
</gene>
<name>A0A1I5XHF7_9GAMM</name>
<keyword evidence="3" id="KW-1185">Reference proteome</keyword>
<sequence>MKPSVCTHLIWISLFGLLAGCASDTAQLLPPGEHDIQAIWNGSAGRGSPLQQARQVLRRPLEAEPLALEAPYSRSAANEIRSQFPRLPNPDLLLYVYPHLAGSEQAPVPGYTTVLPFYQKVQYALPGERLEDY</sequence>
<dbReference type="OrthoDB" id="8863314at2"/>
<reference evidence="3" key="1">
    <citation type="submission" date="2016-10" db="EMBL/GenBank/DDBJ databases">
        <authorList>
            <person name="Varghese N."/>
            <person name="Submissions S."/>
        </authorList>
    </citation>
    <scope>NUCLEOTIDE SEQUENCE [LARGE SCALE GENOMIC DNA]</scope>
    <source>
        <strain evidence="3">JCM 18195</strain>
    </source>
</reference>
<proteinExistence type="predicted"/>
<evidence type="ECO:0000256" key="1">
    <source>
        <dbReference type="SAM" id="SignalP"/>
    </source>
</evidence>
<feature type="signal peptide" evidence="1">
    <location>
        <begin position="1"/>
        <end position="26"/>
    </location>
</feature>
<dbReference type="Proteomes" id="UP000243084">
    <property type="component" value="Unassembled WGS sequence"/>
</dbReference>
<keyword evidence="2" id="KW-0449">Lipoprotein</keyword>
<dbReference type="NCBIfam" id="TIGR03751">
    <property type="entry name" value="conj_TIGR03751"/>
    <property type="match status" value="1"/>
</dbReference>
<keyword evidence="1" id="KW-0732">Signal</keyword>
<protein>
    <submittedName>
        <fullName evidence="2">Conjugative transfer region lipoprotein, TIGR03751 family</fullName>
    </submittedName>
</protein>